<dbReference type="OrthoDB" id="5917620at2"/>
<keyword evidence="2" id="KW-1185">Reference proteome</keyword>
<dbReference type="AlphaFoldDB" id="A0A1Y6E8V7"/>
<gene>
    <name evidence="1" type="ORF">SAMN06297229_0205</name>
</gene>
<dbReference type="Proteomes" id="UP000194450">
    <property type="component" value="Unassembled WGS sequence"/>
</dbReference>
<reference evidence="2" key="1">
    <citation type="submission" date="2017-04" db="EMBL/GenBank/DDBJ databases">
        <authorList>
            <person name="Varghese N."/>
            <person name="Submissions S."/>
        </authorList>
    </citation>
    <scope>NUCLEOTIDE SEQUENCE [LARGE SCALE GENOMIC DNA]</scope>
</reference>
<dbReference type="NCBIfam" id="NF043066">
    <property type="entry name" value="ETEC_3214_dom"/>
    <property type="match status" value="1"/>
</dbReference>
<protein>
    <submittedName>
        <fullName evidence="1">Uncharacterized protein</fullName>
    </submittedName>
</protein>
<dbReference type="EMBL" id="FXWH01000001">
    <property type="protein sequence ID" value="SMQ59026.1"/>
    <property type="molecule type" value="Genomic_DNA"/>
</dbReference>
<organism evidence="1 2">
    <name type="scientific">Pseudidiomarina planktonica</name>
    <dbReference type="NCBI Taxonomy" id="1323738"/>
    <lineage>
        <taxon>Bacteria</taxon>
        <taxon>Pseudomonadati</taxon>
        <taxon>Pseudomonadota</taxon>
        <taxon>Gammaproteobacteria</taxon>
        <taxon>Alteromonadales</taxon>
        <taxon>Idiomarinaceae</taxon>
        <taxon>Pseudidiomarina</taxon>
    </lineage>
</organism>
<evidence type="ECO:0000313" key="1">
    <source>
        <dbReference type="EMBL" id="SMQ59026.1"/>
    </source>
</evidence>
<proteinExistence type="predicted"/>
<evidence type="ECO:0000313" key="2">
    <source>
        <dbReference type="Proteomes" id="UP000194450"/>
    </source>
</evidence>
<sequence>MSTDQSPNSNQTIETVRIKRTPWLRIRDVIIGLGFVMITFGQFADTKELLTYAYHSFITHFTDRVELNNLAEVSVGSNPHYLEEVFGIARLIKPSQIDPDLEYRYYHAPKYLLGVAVVSGRVKGYMVTSLRDSFYPSVRFYNRALSEFSLAEYSRFNGRFTTDSTNLMYYLEGQQLGRQGLFLNQYMGYIDYAAQFSDRELVLTNISALNDELLMSEEEAVNERIQTLRRNLRPNFFVVGDFAIETAADMVLTRFEYQSHFAD</sequence>
<accession>A0A1Y6E8V7</accession>
<dbReference type="RefSeq" id="WP_086433403.1">
    <property type="nucleotide sequence ID" value="NZ_FXWH01000001.1"/>
</dbReference>
<dbReference type="InterPro" id="IPR050010">
    <property type="entry name" value="ETEC_3214_dom"/>
</dbReference>
<name>A0A1Y6E8V7_9GAMM</name>